<reference evidence="10" key="1">
    <citation type="submission" date="2021-08" db="EMBL/GenBank/DDBJ databases">
        <title>WGS assembly of Ceratopteris richardii.</title>
        <authorList>
            <person name="Marchant D.B."/>
            <person name="Chen G."/>
            <person name="Jenkins J."/>
            <person name="Shu S."/>
            <person name="Leebens-Mack J."/>
            <person name="Grimwood J."/>
            <person name="Schmutz J."/>
            <person name="Soltis P."/>
            <person name="Soltis D."/>
            <person name="Chen Z.-H."/>
        </authorList>
    </citation>
    <scope>NUCLEOTIDE SEQUENCE</scope>
    <source>
        <strain evidence="10">Whitten #5841</strain>
        <tissue evidence="10">Leaf</tissue>
    </source>
</reference>
<keyword evidence="5" id="KW-0496">Mitochondrion</keyword>
<evidence type="ECO:0000256" key="5">
    <source>
        <dbReference type="ARBA" id="ARBA00023128"/>
    </source>
</evidence>
<dbReference type="Pfam" id="PF04280">
    <property type="entry name" value="Tim44"/>
    <property type="match status" value="1"/>
</dbReference>
<evidence type="ECO:0000256" key="2">
    <source>
        <dbReference type="ARBA" id="ARBA00009597"/>
    </source>
</evidence>
<keyword evidence="7" id="KW-0175">Coiled coil</keyword>
<dbReference type="PANTHER" id="PTHR10721:SF1">
    <property type="entry name" value="MITOCHONDRIAL IMPORT INNER MEMBRANE TRANSLOCASE SUBUNIT TIM44"/>
    <property type="match status" value="1"/>
</dbReference>
<proteinExistence type="inferred from homology"/>
<gene>
    <name evidence="10" type="ORF">KP509_33G046100</name>
</gene>
<name>A0A8T2QQE5_CERRI</name>
<evidence type="ECO:0000256" key="7">
    <source>
        <dbReference type="SAM" id="Coils"/>
    </source>
</evidence>
<comment type="caution">
    <text evidence="10">The sequence shown here is derived from an EMBL/GenBank/DDBJ whole genome shotgun (WGS) entry which is preliminary data.</text>
</comment>
<evidence type="ECO:0000256" key="4">
    <source>
        <dbReference type="ARBA" id="ARBA00022946"/>
    </source>
</evidence>
<dbReference type="SUPFAM" id="SSF54427">
    <property type="entry name" value="NTF2-like"/>
    <property type="match status" value="1"/>
</dbReference>
<dbReference type="OrthoDB" id="10265990at2759"/>
<keyword evidence="6" id="KW-0472">Membrane</keyword>
<dbReference type="GO" id="GO:0051087">
    <property type="term" value="F:protein-folding chaperone binding"/>
    <property type="evidence" value="ECO:0007669"/>
    <property type="project" value="TreeGrafter"/>
</dbReference>
<dbReference type="EMBL" id="CM035438">
    <property type="protein sequence ID" value="KAH7285790.1"/>
    <property type="molecule type" value="Genomic_DNA"/>
</dbReference>
<evidence type="ECO:0000313" key="10">
    <source>
        <dbReference type="EMBL" id="KAH7285790.1"/>
    </source>
</evidence>
<evidence type="ECO:0000259" key="9">
    <source>
        <dbReference type="SMART" id="SM00978"/>
    </source>
</evidence>
<dbReference type="Gene3D" id="3.10.450.240">
    <property type="match status" value="1"/>
</dbReference>
<dbReference type="OMA" id="HTVFYLW"/>
<keyword evidence="11" id="KW-1185">Reference proteome</keyword>
<dbReference type="InterPro" id="IPR039544">
    <property type="entry name" value="Tim44-like"/>
</dbReference>
<organism evidence="10 11">
    <name type="scientific">Ceratopteris richardii</name>
    <name type="common">Triangle waterfern</name>
    <dbReference type="NCBI Taxonomy" id="49495"/>
    <lineage>
        <taxon>Eukaryota</taxon>
        <taxon>Viridiplantae</taxon>
        <taxon>Streptophyta</taxon>
        <taxon>Embryophyta</taxon>
        <taxon>Tracheophyta</taxon>
        <taxon>Polypodiopsida</taxon>
        <taxon>Polypodiidae</taxon>
        <taxon>Polypodiales</taxon>
        <taxon>Pteridineae</taxon>
        <taxon>Pteridaceae</taxon>
        <taxon>Parkerioideae</taxon>
        <taxon>Ceratopteris</taxon>
    </lineage>
</organism>
<dbReference type="GO" id="GO:0030150">
    <property type="term" value="P:protein import into mitochondrial matrix"/>
    <property type="evidence" value="ECO:0007669"/>
    <property type="project" value="TreeGrafter"/>
</dbReference>
<dbReference type="InterPro" id="IPR007379">
    <property type="entry name" value="Tim44-like_dom"/>
</dbReference>
<dbReference type="PANTHER" id="PTHR10721">
    <property type="entry name" value="MITOCHONDRIAL IMPORT INNER MEMBRANE TRANSLOCASE SUBUNIT TIM44"/>
    <property type="match status" value="1"/>
</dbReference>
<evidence type="ECO:0000256" key="6">
    <source>
        <dbReference type="ARBA" id="ARBA00023136"/>
    </source>
</evidence>
<dbReference type="SMART" id="SM00978">
    <property type="entry name" value="Tim44"/>
    <property type="match status" value="1"/>
</dbReference>
<protein>
    <recommendedName>
        <fullName evidence="9">Tim44-like domain-containing protein</fullName>
    </recommendedName>
</protein>
<comment type="subcellular location">
    <subcellularLocation>
        <location evidence="1">Mitochondrion inner membrane</location>
    </subcellularLocation>
</comment>
<dbReference type="GO" id="GO:0005743">
    <property type="term" value="C:mitochondrial inner membrane"/>
    <property type="evidence" value="ECO:0007669"/>
    <property type="project" value="UniProtKB-SubCell"/>
</dbReference>
<dbReference type="AlphaFoldDB" id="A0A8T2QQE5"/>
<dbReference type="Proteomes" id="UP000825935">
    <property type="component" value="Chromosome 33"/>
</dbReference>
<sequence length="477" mass="54278">MSSSRLLALRHRLLPTVDHHHRQLSYQLRSLIPGEAHVAATSRQHIRHMGVFQEFSKRLKGEVEKNPELQKSIQELKERAGSLKDKTKETTEKISKHVGVVREEAGSRAKQVSEVLKESANVVKERVQVVKERVSEAASQVKESVGDVRPGDSKGDAKSTFDDHKIKDEEGTNVGSFFSQFSKGLSSLSSSASSVAAKVKATKLVDLVTQGYNQLKEELTTTPSMRKKAKFSAKPSGPRSSITDLVPVVKKRTFWDFWKDKAESNRVYKRFKGVRQHPVVLKGQEIAEDMRERWETSDSPVVHKIQDLNETLFGETATAMALKAIRRRDPTFSFPDFLSEVQENARDVLQAYLKGDIEELRKRCSREVVDRCRAERRAYESQGIFFDNKILHVSDLELKETKLLGNVPIIIVTFQTQQIYCVRDKHGKITQGAKDDILTVYYAWAMQQVSPEEMEEGEIFPQWQLREMQQLGVQAII</sequence>
<evidence type="ECO:0000256" key="8">
    <source>
        <dbReference type="SAM" id="MobiDB-lite"/>
    </source>
</evidence>
<evidence type="ECO:0000256" key="1">
    <source>
        <dbReference type="ARBA" id="ARBA00004273"/>
    </source>
</evidence>
<feature type="coiled-coil region" evidence="7">
    <location>
        <begin position="59"/>
        <end position="93"/>
    </location>
</feature>
<comment type="similarity">
    <text evidence="2">Belongs to the Tim44 family.</text>
</comment>
<evidence type="ECO:0000256" key="3">
    <source>
        <dbReference type="ARBA" id="ARBA00022792"/>
    </source>
</evidence>
<feature type="region of interest" description="Disordered" evidence="8">
    <location>
        <begin position="141"/>
        <end position="161"/>
    </location>
</feature>
<feature type="compositionally biased region" description="Basic and acidic residues" evidence="8">
    <location>
        <begin position="144"/>
        <end position="161"/>
    </location>
</feature>
<accession>A0A8T2QQE5</accession>
<feature type="domain" description="Tim44-like" evidence="9">
    <location>
        <begin position="318"/>
        <end position="470"/>
    </location>
</feature>
<evidence type="ECO:0000313" key="11">
    <source>
        <dbReference type="Proteomes" id="UP000825935"/>
    </source>
</evidence>
<keyword evidence="4" id="KW-0809">Transit peptide</keyword>
<dbReference type="InterPro" id="IPR032710">
    <property type="entry name" value="NTF2-like_dom_sf"/>
</dbReference>
<keyword evidence="3" id="KW-0999">Mitochondrion inner membrane</keyword>